<dbReference type="Pfam" id="PF02449">
    <property type="entry name" value="Glyco_hydro_42"/>
    <property type="match status" value="1"/>
</dbReference>
<keyword evidence="3" id="KW-0732">Signal</keyword>
<dbReference type="SUPFAM" id="SSF51445">
    <property type="entry name" value="(Trans)glycosidases"/>
    <property type="match status" value="1"/>
</dbReference>
<protein>
    <recommendedName>
        <fullName evidence="4">Glycoside hydrolase family 42 N-terminal domain-containing protein</fullName>
    </recommendedName>
</protein>
<feature type="signal peptide" evidence="3">
    <location>
        <begin position="1"/>
        <end position="17"/>
    </location>
</feature>
<evidence type="ECO:0000259" key="4">
    <source>
        <dbReference type="Pfam" id="PF02449"/>
    </source>
</evidence>
<dbReference type="EMBL" id="JAUSVL010000001">
    <property type="protein sequence ID" value="MDQ0288195.1"/>
    <property type="molecule type" value="Genomic_DNA"/>
</dbReference>
<keyword evidence="1" id="KW-0378">Hydrolase</keyword>
<organism evidence="5 6">
    <name type="scientific">Oligosphaera ethanolica</name>
    <dbReference type="NCBI Taxonomy" id="760260"/>
    <lineage>
        <taxon>Bacteria</taxon>
        <taxon>Pseudomonadati</taxon>
        <taxon>Lentisphaerota</taxon>
        <taxon>Oligosphaeria</taxon>
        <taxon>Oligosphaerales</taxon>
        <taxon>Oligosphaeraceae</taxon>
        <taxon>Oligosphaera</taxon>
    </lineage>
</organism>
<comment type="caution">
    <text evidence="5">The sequence shown here is derived from an EMBL/GenBank/DDBJ whole genome shotgun (WGS) entry which is preliminary data.</text>
</comment>
<accession>A0AAE3VCX2</accession>
<evidence type="ECO:0000313" key="6">
    <source>
        <dbReference type="Proteomes" id="UP001238163"/>
    </source>
</evidence>
<evidence type="ECO:0000256" key="2">
    <source>
        <dbReference type="ARBA" id="ARBA00023295"/>
    </source>
</evidence>
<proteinExistence type="predicted"/>
<dbReference type="GO" id="GO:0004565">
    <property type="term" value="F:beta-galactosidase activity"/>
    <property type="evidence" value="ECO:0007669"/>
    <property type="project" value="InterPro"/>
</dbReference>
<feature type="chain" id="PRO_5041946227" description="Glycoside hydrolase family 42 N-terminal domain-containing protein" evidence="3">
    <location>
        <begin position="18"/>
        <end position="872"/>
    </location>
</feature>
<dbReference type="GO" id="GO:0009341">
    <property type="term" value="C:beta-galactosidase complex"/>
    <property type="evidence" value="ECO:0007669"/>
    <property type="project" value="InterPro"/>
</dbReference>
<dbReference type="InterPro" id="IPR017853">
    <property type="entry name" value="GH"/>
</dbReference>
<keyword evidence="6" id="KW-1185">Reference proteome</keyword>
<dbReference type="Proteomes" id="UP001238163">
    <property type="component" value="Unassembled WGS sequence"/>
</dbReference>
<name>A0AAE3VCX2_9BACT</name>
<evidence type="ECO:0000313" key="5">
    <source>
        <dbReference type="EMBL" id="MDQ0288195.1"/>
    </source>
</evidence>
<sequence length="872" mass="96743">MKVLSSLLFACATAALALDVRVEPRNDVPQITLDGQPVRPRWFWGGPTSTHYEIKTGSQLLDMRYISDADYQGPVTFHLRFKDSPATLWIEKIAVIDTVTGQELLTPFTFAKGMDDFKAGWNYWPTDEQNTVGSIAAEEHDGKNCLKLTLTTPPTGGSWPDFHLYSRSQNLAFVAGRTYQVQVWLSASAPSELNFAGYAPPGQIGNSFTKLLSDGQFQSQIKLAAGADIDFVSMPVPMPWPKPGSEPDWRGPIAAVERVLQANPKAKLVPRFGMAPPTWWMQENPDELMVWKDNAHQHRPIHSVSSQKWLREATERMAALIEFLDAKYPDNMAGYHPCGQNTGEWFYQDSWSQDYHGYGKAEQDAFRNWIMKRYPSDNALRLAWQQPAISRQDVVAPEPQRRRDAERNGMLLTPGLAQDVIDYNLFLQDAMTDAVLAIAKTVRSASKGKKLSVHFYGYGYEFAAMARMSASGHYKLRALLDSPDIDILCSPISYTDRQLGGAAHAMSAAESVMLAGKLWLYEDDTSTHLSTGTPPGWKQRANNQWESRQKLVRNTAQEICRNFACWWMDLRSAGWFNDPTFWEDMKQLAAMDWQLIQNPQPFQPDIASVLDEFSANYTIDGGGITRPMIYTDRASFPRTGSTFGQYLLDDVVAGKVSSRLLVMLNAWVLDDAQRQALRQAVTGRTVLWCHAPGIIDPVKGLDIQASAALTGFQLQAMATPDPCVVNASTAGRAQGLPENWTNGSKPALLFSVVTAPGDDILATWPDGSAAVVRRGQAIFNAMPALPPELLRYAATCAGITSYTSDDCVLFARDPYFVVHANHEGPVTLRFPDARIVTDVMNNDVQATPAATSITLDLRLGETKVIKATPAKQ</sequence>
<dbReference type="Gene3D" id="2.60.120.260">
    <property type="entry name" value="Galactose-binding domain-like"/>
    <property type="match status" value="1"/>
</dbReference>
<evidence type="ECO:0000256" key="1">
    <source>
        <dbReference type="ARBA" id="ARBA00022801"/>
    </source>
</evidence>
<dbReference type="Gene3D" id="3.20.20.80">
    <property type="entry name" value="Glycosidases"/>
    <property type="match status" value="1"/>
</dbReference>
<dbReference type="AlphaFoldDB" id="A0AAE3VCX2"/>
<dbReference type="RefSeq" id="WP_307259464.1">
    <property type="nucleotide sequence ID" value="NZ_JAUSVL010000001.1"/>
</dbReference>
<feature type="domain" description="Glycoside hydrolase family 42 N-terminal" evidence="4">
    <location>
        <begin position="274"/>
        <end position="458"/>
    </location>
</feature>
<keyword evidence="2" id="KW-0326">Glycosidase</keyword>
<dbReference type="InterPro" id="IPR013529">
    <property type="entry name" value="Glyco_hydro_42_N"/>
</dbReference>
<gene>
    <name evidence="5" type="ORF">J3R75_000302</name>
</gene>
<dbReference type="GO" id="GO:0005975">
    <property type="term" value="P:carbohydrate metabolic process"/>
    <property type="evidence" value="ECO:0007669"/>
    <property type="project" value="InterPro"/>
</dbReference>
<evidence type="ECO:0000256" key="3">
    <source>
        <dbReference type="SAM" id="SignalP"/>
    </source>
</evidence>
<reference evidence="5" key="1">
    <citation type="submission" date="2023-07" db="EMBL/GenBank/DDBJ databases">
        <title>Genomic Encyclopedia of Type Strains, Phase IV (KMG-IV): sequencing the most valuable type-strain genomes for metagenomic binning, comparative biology and taxonomic classification.</title>
        <authorList>
            <person name="Goeker M."/>
        </authorList>
    </citation>
    <scope>NUCLEOTIDE SEQUENCE</scope>
    <source>
        <strain evidence="5">DSM 24202</strain>
    </source>
</reference>